<protein>
    <recommendedName>
        <fullName evidence="4">Lipoprotein</fullName>
    </recommendedName>
</protein>
<feature type="chain" id="PRO_5028877448" description="Lipoprotein" evidence="1">
    <location>
        <begin position="23"/>
        <end position="106"/>
    </location>
</feature>
<gene>
    <name evidence="2" type="ORF">C1H71_13215</name>
</gene>
<reference evidence="2 3" key="1">
    <citation type="submission" date="2018-01" db="EMBL/GenBank/DDBJ databases">
        <title>Genome sequence of Iodobacter sp. strain PCH194 isolated from Indian Trans-Himalaya.</title>
        <authorList>
            <person name="Kumar V."/>
            <person name="Thakur V."/>
            <person name="Kumar S."/>
            <person name="Singh D."/>
        </authorList>
    </citation>
    <scope>NUCLEOTIDE SEQUENCE [LARGE SCALE GENOMIC DNA]</scope>
    <source>
        <strain evidence="2 3">PCH194</strain>
    </source>
</reference>
<dbReference type="AlphaFoldDB" id="A0A7G3GB85"/>
<name>A0A7G3GB85_9NEIS</name>
<evidence type="ECO:0000313" key="2">
    <source>
        <dbReference type="EMBL" id="QBC44394.1"/>
    </source>
</evidence>
<dbReference type="KEGG" id="ifl:C1H71_13215"/>
<evidence type="ECO:0000313" key="3">
    <source>
        <dbReference type="Proteomes" id="UP000515917"/>
    </source>
</evidence>
<accession>A0A7G3GB85</accession>
<keyword evidence="1" id="KW-0732">Signal</keyword>
<dbReference type="RefSeq" id="WP_130106931.1">
    <property type="nucleotide sequence ID" value="NZ_CP025781.1"/>
</dbReference>
<dbReference type="Proteomes" id="UP000515917">
    <property type="component" value="Chromosome"/>
</dbReference>
<organism evidence="2 3">
    <name type="scientific">Iodobacter fluviatilis</name>
    <dbReference type="NCBI Taxonomy" id="537"/>
    <lineage>
        <taxon>Bacteria</taxon>
        <taxon>Pseudomonadati</taxon>
        <taxon>Pseudomonadota</taxon>
        <taxon>Betaproteobacteria</taxon>
        <taxon>Neisseriales</taxon>
        <taxon>Chitinibacteraceae</taxon>
        <taxon>Iodobacter</taxon>
    </lineage>
</organism>
<evidence type="ECO:0000256" key="1">
    <source>
        <dbReference type="SAM" id="SignalP"/>
    </source>
</evidence>
<dbReference type="EMBL" id="CP025781">
    <property type="protein sequence ID" value="QBC44394.1"/>
    <property type="molecule type" value="Genomic_DNA"/>
</dbReference>
<sequence length="106" mass="11887">MKRLLICLLLSGCQTFAQTPLAAVLQTPSEEIPRTVAKMLGISEVKLANNALINDSQLLIERSKLQGLSLEKPEVFRLSLIGKSCYLERMSTREKRELKEALCKVK</sequence>
<keyword evidence="3" id="KW-1185">Reference proteome</keyword>
<feature type="signal peptide" evidence="1">
    <location>
        <begin position="1"/>
        <end position="22"/>
    </location>
</feature>
<evidence type="ECO:0008006" key="4">
    <source>
        <dbReference type="Google" id="ProtNLM"/>
    </source>
</evidence>
<proteinExistence type="predicted"/>